<keyword evidence="1" id="KW-0732">Signal</keyword>
<gene>
    <name evidence="3" type="ORF">LY79DRAFT_573028</name>
</gene>
<proteinExistence type="predicted"/>
<dbReference type="GeneID" id="85443664"/>
<dbReference type="InterPro" id="IPR057230">
    <property type="entry name" value="DUF7908"/>
</dbReference>
<reference evidence="3" key="1">
    <citation type="submission" date="2021-06" db="EMBL/GenBank/DDBJ databases">
        <title>Comparative genomics, transcriptomics and evolutionary studies reveal genomic signatures of adaptation to plant cell wall in hemibiotrophic fungi.</title>
        <authorList>
            <consortium name="DOE Joint Genome Institute"/>
            <person name="Baroncelli R."/>
            <person name="Diaz J.F."/>
            <person name="Benocci T."/>
            <person name="Peng M."/>
            <person name="Battaglia E."/>
            <person name="Haridas S."/>
            <person name="Andreopoulos W."/>
            <person name="Labutti K."/>
            <person name="Pangilinan J."/>
            <person name="Floch G.L."/>
            <person name="Makela M.R."/>
            <person name="Henrissat B."/>
            <person name="Grigoriev I.V."/>
            <person name="Crouch J.A."/>
            <person name="De Vries R.P."/>
            <person name="Sukno S.A."/>
            <person name="Thon M.R."/>
        </authorList>
    </citation>
    <scope>NUCLEOTIDE SEQUENCE</scope>
    <source>
        <strain evidence="3">CBS 125086</strain>
    </source>
</reference>
<dbReference type="Proteomes" id="UP001230504">
    <property type="component" value="Unassembled WGS sequence"/>
</dbReference>
<dbReference type="InterPro" id="IPR039715">
    <property type="entry name" value="ZCCHC10"/>
</dbReference>
<feature type="signal peptide" evidence="1">
    <location>
        <begin position="1"/>
        <end position="19"/>
    </location>
</feature>
<dbReference type="PANTHER" id="PTHR13491">
    <property type="entry name" value="ZCCHC10 PROTEIN"/>
    <property type="match status" value="1"/>
</dbReference>
<dbReference type="PANTHER" id="PTHR13491:SF0">
    <property type="entry name" value="ZINC FINGER CCHC DOMAIN-CONTAINING PROTEIN 10"/>
    <property type="match status" value="1"/>
</dbReference>
<sequence length="547" mass="56866">MGKRHILFVLSLIARFGTAALDSTELIRALPEAYCFTYLSTFLQLVPLPTSDVPPGAIVTVIGGTTVTIPAINSTVPDTVTVIGGTTVTVTGSGTTLTGSRTTVIDSRTTVTGSGSTVTGFGTTVTTTITSRSSASASATSSSVIFFINPMPVITKRGLQKRDYGGFLNNKITSNRGSCSFATIFTISLGKLLDAGNPIFYSPSEAYKELRNTGVPPANTITDTFDDNNGVLRFTNPSLPNGQANFCQVSTGQVYLTFNSTGPAGCQPVLLYAYRTDECVNGQIVGALLPTGSFLLPPSLSTSSVTFTGSALTSGSSTTTLSPSSTTSGSLAFGSSTASVTSTSTSSASFVSSGSSPSTSTSLDPTIISSQSLSSSSSTSLTISSPFTLTSISLTSTSSSLLSTSLSLPSTSSSLPSTSSSLTSTSASLTTTSQTSIYTSSTSSPTPSAQPVRRAPCLQQTDPYILSNGRQVHRYCQNLYHGSNSRLVQVLPWNSDYGSCAEYCVTNYPSFSVFVYSSPTDSNLCECWTGSAFYYGSYNYFDTGVLI</sequence>
<feature type="chain" id="PRO_5042202416" description="DUF7908 domain-containing protein" evidence="1">
    <location>
        <begin position="20"/>
        <end position="547"/>
    </location>
</feature>
<organism evidence="3 4">
    <name type="scientific">Colletotrichum navitas</name>
    <dbReference type="NCBI Taxonomy" id="681940"/>
    <lineage>
        <taxon>Eukaryota</taxon>
        <taxon>Fungi</taxon>
        <taxon>Dikarya</taxon>
        <taxon>Ascomycota</taxon>
        <taxon>Pezizomycotina</taxon>
        <taxon>Sordariomycetes</taxon>
        <taxon>Hypocreomycetidae</taxon>
        <taxon>Glomerellales</taxon>
        <taxon>Glomerellaceae</taxon>
        <taxon>Colletotrichum</taxon>
        <taxon>Colletotrichum graminicola species complex</taxon>
    </lineage>
</organism>
<dbReference type="RefSeq" id="XP_060407204.1">
    <property type="nucleotide sequence ID" value="XM_060559424.1"/>
</dbReference>
<dbReference type="AlphaFoldDB" id="A0AAD8PKG5"/>
<evidence type="ECO:0000313" key="3">
    <source>
        <dbReference type="EMBL" id="KAK1565961.1"/>
    </source>
</evidence>
<evidence type="ECO:0000313" key="4">
    <source>
        <dbReference type="Proteomes" id="UP001230504"/>
    </source>
</evidence>
<feature type="domain" description="DUF7908" evidence="2">
    <location>
        <begin position="154"/>
        <end position="276"/>
    </location>
</feature>
<protein>
    <recommendedName>
        <fullName evidence="2">DUF7908 domain-containing protein</fullName>
    </recommendedName>
</protein>
<dbReference type="EMBL" id="JAHLJV010000174">
    <property type="protein sequence ID" value="KAK1565961.1"/>
    <property type="molecule type" value="Genomic_DNA"/>
</dbReference>
<comment type="caution">
    <text evidence="3">The sequence shown here is derived from an EMBL/GenBank/DDBJ whole genome shotgun (WGS) entry which is preliminary data.</text>
</comment>
<dbReference type="Pfam" id="PF25485">
    <property type="entry name" value="DUF7908"/>
    <property type="match status" value="1"/>
</dbReference>
<evidence type="ECO:0000256" key="1">
    <source>
        <dbReference type="SAM" id="SignalP"/>
    </source>
</evidence>
<accession>A0AAD8PKG5</accession>
<evidence type="ECO:0000259" key="2">
    <source>
        <dbReference type="Pfam" id="PF25485"/>
    </source>
</evidence>
<name>A0AAD8PKG5_9PEZI</name>
<keyword evidence="4" id="KW-1185">Reference proteome</keyword>